<dbReference type="OrthoDB" id="274752at2759"/>
<feature type="compositionally biased region" description="Acidic residues" evidence="1">
    <location>
        <begin position="101"/>
        <end position="119"/>
    </location>
</feature>
<sequence>MFPTVSRRILLNTSSLPSRLCYRALTTTRISYNVIQDLYLRELKETKLVPSTLQDAEGNVKPWNPPKKPTLPELELQGPDALKAYTEQNVETAHVSKESAEGESEPIEEDWLVLDDVEESKDGTH</sequence>
<organism evidence="2 3">
    <name type="scientific">Saccharomyces cerevisiae x Saccharomyces kudriavzevii (strain VIN7)</name>
    <name type="common">Yeast</name>
    <dbReference type="NCBI Taxonomy" id="1095631"/>
    <lineage>
        <taxon>Eukaryota</taxon>
        <taxon>Fungi</taxon>
        <taxon>Dikarya</taxon>
        <taxon>Ascomycota</taxon>
        <taxon>Saccharomycotina</taxon>
        <taxon>Saccharomycetes</taxon>
        <taxon>Saccharomycetales</taxon>
        <taxon>Saccharomycetaceae</taxon>
        <taxon>Saccharomyces</taxon>
    </lineage>
</organism>
<dbReference type="InterPro" id="IPR019711">
    <property type="entry name" value="ATP_synth_F0_suH"/>
</dbReference>
<dbReference type="PhylomeDB" id="H0GYJ8"/>
<dbReference type="Pfam" id="PF10775">
    <property type="entry name" value="ATP_sub_h"/>
    <property type="match status" value="1"/>
</dbReference>
<dbReference type="Proteomes" id="UP000009009">
    <property type="component" value="Unassembled WGS sequence"/>
</dbReference>
<dbReference type="HOGENOM" id="CLU_122989_1_0_1"/>
<dbReference type="PANTHER" id="PTHR28207:SF1">
    <property type="entry name" value="ATP SYNTHASE SUBUNIT H, MITOCHONDRIAL"/>
    <property type="match status" value="1"/>
</dbReference>
<evidence type="ECO:0000313" key="3">
    <source>
        <dbReference type="Proteomes" id="UP000009009"/>
    </source>
</evidence>
<reference evidence="2 3" key="1">
    <citation type="journal article" date="2012" name="FEMS Yeast Res.">
        <title>The genome sequence of the wine yeast VIN7 reveals an allotriploid hybrid genome with Saccharomyces cerevisiae and Saccharomyces kudriavzevii origins.</title>
        <authorList>
            <person name="Borneman A.R."/>
            <person name="Desany B.A."/>
            <person name="Riches D."/>
            <person name="Affourtit J.P."/>
            <person name="Forgan A.H."/>
            <person name="Pretorius I.S."/>
            <person name="Egholm M."/>
            <person name="Chambers P.J."/>
        </authorList>
    </citation>
    <scope>NUCLEOTIDE SEQUENCE [LARGE SCALE GENOMIC DNA]</scope>
    <source>
        <strain evidence="2 3">VIN7</strain>
    </source>
</reference>
<accession>H0GYJ8</accession>
<evidence type="ECO:0000313" key="2">
    <source>
        <dbReference type="EMBL" id="EHN01112.1"/>
    </source>
</evidence>
<name>H0GYJ8_SACCK</name>
<dbReference type="EMBL" id="AGVY01000310">
    <property type="protein sequence ID" value="EHN01112.1"/>
    <property type="molecule type" value="Genomic_DNA"/>
</dbReference>
<keyword evidence="3" id="KW-1185">Reference proteome</keyword>
<comment type="caution">
    <text evidence="2">The sequence shown here is derived from an EMBL/GenBank/DDBJ whole genome shotgun (WGS) entry which is preliminary data.</text>
</comment>
<proteinExistence type="predicted"/>
<evidence type="ECO:0000256" key="1">
    <source>
        <dbReference type="SAM" id="MobiDB-lite"/>
    </source>
</evidence>
<protein>
    <submittedName>
        <fullName evidence="2">Atp14p</fullName>
    </submittedName>
</protein>
<dbReference type="GO" id="GO:0046933">
    <property type="term" value="F:proton-transporting ATP synthase activity, rotational mechanism"/>
    <property type="evidence" value="ECO:0007669"/>
    <property type="project" value="TreeGrafter"/>
</dbReference>
<dbReference type="AlphaFoldDB" id="H0GYJ8"/>
<feature type="region of interest" description="Disordered" evidence="1">
    <location>
        <begin position="90"/>
        <end position="125"/>
    </location>
</feature>
<gene>
    <name evidence="2" type="ORF">VIN7_8802</name>
</gene>
<dbReference type="PANTHER" id="PTHR28207">
    <property type="entry name" value="ATP SYNTHASE SUBUNIT H, MITOCHONDRIAL"/>
    <property type="match status" value="1"/>
</dbReference>